<comment type="catalytic activity">
    <reaction evidence="10">
        <text>hydrogen sulfide + 3 NADP(+) + 3 H2O = sulfite + 3 NADPH + 4 H(+)</text>
        <dbReference type="Rhea" id="RHEA:13801"/>
        <dbReference type="ChEBI" id="CHEBI:15377"/>
        <dbReference type="ChEBI" id="CHEBI:15378"/>
        <dbReference type="ChEBI" id="CHEBI:17359"/>
        <dbReference type="ChEBI" id="CHEBI:29919"/>
        <dbReference type="ChEBI" id="CHEBI:57783"/>
        <dbReference type="ChEBI" id="CHEBI:58349"/>
        <dbReference type="EC" id="1.8.1.2"/>
    </reaction>
</comment>
<comment type="cofactor">
    <cofactor evidence="2">
        <name>FAD</name>
        <dbReference type="ChEBI" id="CHEBI:57692"/>
    </cofactor>
</comment>
<evidence type="ECO:0000256" key="8">
    <source>
        <dbReference type="ARBA" id="ARBA00023002"/>
    </source>
</evidence>
<dbReference type="Proteomes" id="UP000295221">
    <property type="component" value="Unassembled WGS sequence"/>
</dbReference>
<dbReference type="InterPro" id="IPR039261">
    <property type="entry name" value="FNR_nucleotide-bd"/>
</dbReference>
<evidence type="ECO:0000256" key="2">
    <source>
        <dbReference type="ARBA" id="ARBA00001974"/>
    </source>
</evidence>
<evidence type="ECO:0000256" key="5">
    <source>
        <dbReference type="ARBA" id="ARBA00022643"/>
    </source>
</evidence>
<dbReference type="GO" id="GO:0019344">
    <property type="term" value="P:cysteine biosynthetic process"/>
    <property type="evidence" value="ECO:0007669"/>
    <property type="project" value="UniProtKB-KW"/>
</dbReference>
<dbReference type="PANTHER" id="PTHR19384:SF128">
    <property type="entry name" value="NADPH OXIDOREDUCTASE A"/>
    <property type="match status" value="1"/>
</dbReference>
<name>A0A4R2GHT1_9BACT</name>
<keyword evidence="5" id="KW-0288">FMN</keyword>
<dbReference type="PRINTS" id="PR00371">
    <property type="entry name" value="FPNCR"/>
</dbReference>
<reference evidence="13 14" key="1">
    <citation type="submission" date="2019-03" db="EMBL/GenBank/DDBJ databases">
        <title>Genomic Encyclopedia of Type Strains, Phase IV (KMG-IV): sequencing the most valuable type-strain genomes for metagenomic binning, comparative biology and taxonomic classification.</title>
        <authorList>
            <person name="Goeker M."/>
        </authorList>
    </citation>
    <scope>NUCLEOTIDE SEQUENCE [LARGE SCALE GENOMIC DNA]</scope>
    <source>
        <strain evidence="13 14">DSM 24179</strain>
    </source>
</reference>
<dbReference type="InterPro" id="IPR008254">
    <property type="entry name" value="Flavodoxin/NO_synth"/>
</dbReference>
<evidence type="ECO:0000256" key="1">
    <source>
        <dbReference type="ARBA" id="ARBA00001917"/>
    </source>
</evidence>
<keyword evidence="6" id="KW-0274">FAD</keyword>
<evidence type="ECO:0000313" key="13">
    <source>
        <dbReference type="EMBL" id="TCO07692.1"/>
    </source>
</evidence>
<evidence type="ECO:0000256" key="10">
    <source>
        <dbReference type="ARBA" id="ARBA00052219"/>
    </source>
</evidence>
<dbReference type="SUPFAM" id="SSF63380">
    <property type="entry name" value="Riboflavin synthase domain-like"/>
    <property type="match status" value="1"/>
</dbReference>
<dbReference type="PROSITE" id="PS51384">
    <property type="entry name" value="FAD_FR"/>
    <property type="match status" value="1"/>
</dbReference>
<sequence>MNRGKSNTLYVIYGSRTGNSRAAAELAFEYGKYIGMDCELLDMKEFPYNEIQYIRNILIAVSTHGEGDPPAVVEAFYQFMHGDDVPSMSGVNFSILALGDSSYKDFCKTGHDFRKRLISLGAKEVYPIVECDIDYEENAKKWVVAAVDLFEKKLPRINQRPNKEFAFELNKRELDDYNAFYAKVMKKGLLTAKGYNKRTYHLTLDMNGFKGEFHPGDSFGVYAINSRLLVDKILRAMKYDGTHRVLVDNKSKMLKETLVHDFEITMVTPVVIKKYAELAGHRDLAKLVANELQMIAFCEFHDVLDLVTMFPAQVDQQQFLSILRKLNPRLYSVAASSLAHPGELHLTAGIIEYPLYNRKHSGVCSSMFADRLEEGDTLALFHEPNESFRLPTDDSLPVIMVATGTGIAPFRGFLQERAFRKAEGANWLFFGDRYSSSDFLYGRELEDFFESGLLTRLNLAFSRDYKEKIYVQDLMEKNGKEIFEWIDERGAIIYICGNKRTIGQDARESLKRIINIYRDIDDPAPDEYLKKLVFEKRLRTDLY</sequence>
<dbReference type="Gene3D" id="3.40.50.80">
    <property type="entry name" value="Nucleotide-binding domain of ferredoxin-NADP reductase (FNR) module"/>
    <property type="match status" value="1"/>
</dbReference>
<evidence type="ECO:0000256" key="6">
    <source>
        <dbReference type="ARBA" id="ARBA00022827"/>
    </source>
</evidence>
<dbReference type="GO" id="GO:0010181">
    <property type="term" value="F:FMN binding"/>
    <property type="evidence" value="ECO:0007669"/>
    <property type="project" value="InterPro"/>
</dbReference>
<dbReference type="Gene3D" id="3.40.50.360">
    <property type="match status" value="1"/>
</dbReference>
<comment type="caution">
    <text evidence="13">The sequence shown here is derived from an EMBL/GenBank/DDBJ whole genome shotgun (WGS) entry which is preliminary data.</text>
</comment>
<dbReference type="Pfam" id="PF00175">
    <property type="entry name" value="NAD_binding_1"/>
    <property type="match status" value="1"/>
</dbReference>
<dbReference type="InterPro" id="IPR003097">
    <property type="entry name" value="CysJ-like_FAD-binding"/>
</dbReference>
<dbReference type="PRINTS" id="PR00369">
    <property type="entry name" value="FLAVODOXIN"/>
</dbReference>
<proteinExistence type="predicted"/>
<gene>
    <name evidence="13" type="ORF">EV194_10776</name>
</gene>
<feature type="domain" description="Flavodoxin-like" evidence="11">
    <location>
        <begin position="9"/>
        <end position="147"/>
    </location>
</feature>
<evidence type="ECO:0000259" key="11">
    <source>
        <dbReference type="PROSITE" id="PS50902"/>
    </source>
</evidence>
<dbReference type="GO" id="GO:0005829">
    <property type="term" value="C:cytosol"/>
    <property type="evidence" value="ECO:0007669"/>
    <property type="project" value="TreeGrafter"/>
</dbReference>
<dbReference type="EMBL" id="SLWK01000007">
    <property type="protein sequence ID" value="TCO07692.1"/>
    <property type="molecule type" value="Genomic_DNA"/>
</dbReference>
<dbReference type="InterPro" id="IPR017938">
    <property type="entry name" value="Riboflavin_synthase-like_b-brl"/>
</dbReference>
<dbReference type="InterPro" id="IPR001433">
    <property type="entry name" value="OxRdtase_FAD/NAD-bd"/>
</dbReference>
<evidence type="ECO:0000313" key="14">
    <source>
        <dbReference type="Proteomes" id="UP000295221"/>
    </source>
</evidence>
<dbReference type="GO" id="GO:0004783">
    <property type="term" value="F:sulfite reductase (NADPH) activity"/>
    <property type="evidence" value="ECO:0007669"/>
    <property type="project" value="UniProtKB-EC"/>
</dbReference>
<dbReference type="Gene3D" id="1.20.990.10">
    <property type="entry name" value="NADPH-cytochrome p450 Reductase, Chain A, domain 3"/>
    <property type="match status" value="1"/>
</dbReference>
<dbReference type="InterPro" id="IPR023173">
    <property type="entry name" value="NADPH_Cyt_P450_Rdtase_alpha"/>
</dbReference>
<keyword evidence="9" id="KW-0198">Cysteine biosynthesis</keyword>
<dbReference type="AlphaFoldDB" id="A0A4R2GHT1"/>
<dbReference type="EC" id="1.8.1.2" evidence="3"/>
<keyword evidence="9" id="KW-0028">Amino-acid biosynthesis</keyword>
<dbReference type="SUPFAM" id="SSF52343">
    <property type="entry name" value="Ferredoxin reductase-like, C-terminal NADP-linked domain"/>
    <property type="match status" value="1"/>
</dbReference>
<dbReference type="Gene3D" id="2.40.30.10">
    <property type="entry name" value="Translation factors"/>
    <property type="match status" value="1"/>
</dbReference>
<evidence type="ECO:0000256" key="7">
    <source>
        <dbReference type="ARBA" id="ARBA00022857"/>
    </source>
</evidence>
<keyword evidence="7" id="KW-0521">NADP</keyword>
<organism evidence="13 14">
    <name type="scientific">Natronoflexus pectinivorans</name>
    <dbReference type="NCBI Taxonomy" id="682526"/>
    <lineage>
        <taxon>Bacteria</taxon>
        <taxon>Pseudomonadati</taxon>
        <taxon>Bacteroidota</taxon>
        <taxon>Bacteroidia</taxon>
        <taxon>Marinilabiliales</taxon>
        <taxon>Marinilabiliaceae</taxon>
        <taxon>Natronoflexus</taxon>
    </lineage>
</organism>
<keyword evidence="8" id="KW-0560">Oxidoreductase</keyword>
<feature type="domain" description="FAD-binding FR-type" evidence="12">
    <location>
        <begin position="177"/>
        <end position="391"/>
    </location>
</feature>
<dbReference type="InterPro" id="IPR001094">
    <property type="entry name" value="Flavdoxin-like"/>
</dbReference>
<dbReference type="FunFam" id="3.40.50.80:FF:000001">
    <property type="entry name" value="NADPH--cytochrome P450 reductase 1"/>
    <property type="match status" value="1"/>
</dbReference>
<dbReference type="Pfam" id="PF00667">
    <property type="entry name" value="FAD_binding_1"/>
    <property type="match status" value="1"/>
</dbReference>
<dbReference type="InterPro" id="IPR001709">
    <property type="entry name" value="Flavoprot_Pyr_Nucl_cyt_Rdtase"/>
</dbReference>
<dbReference type="SUPFAM" id="SSF52218">
    <property type="entry name" value="Flavoproteins"/>
    <property type="match status" value="1"/>
</dbReference>
<dbReference type="InterPro" id="IPR017927">
    <property type="entry name" value="FAD-bd_FR_type"/>
</dbReference>
<protein>
    <recommendedName>
        <fullName evidence="3">assimilatory sulfite reductase (NADPH)</fullName>
        <ecNumber evidence="3">1.8.1.2</ecNumber>
    </recommendedName>
</protein>
<accession>A0A4R2GHT1</accession>
<dbReference type="GO" id="GO:0050660">
    <property type="term" value="F:flavin adenine dinucleotide binding"/>
    <property type="evidence" value="ECO:0007669"/>
    <property type="project" value="TreeGrafter"/>
</dbReference>
<evidence type="ECO:0000259" key="12">
    <source>
        <dbReference type="PROSITE" id="PS51384"/>
    </source>
</evidence>
<evidence type="ECO:0000256" key="4">
    <source>
        <dbReference type="ARBA" id="ARBA00022630"/>
    </source>
</evidence>
<dbReference type="PROSITE" id="PS50902">
    <property type="entry name" value="FLAVODOXIN_LIKE"/>
    <property type="match status" value="1"/>
</dbReference>
<keyword evidence="4" id="KW-0285">Flavoprotein</keyword>
<dbReference type="PANTHER" id="PTHR19384">
    <property type="entry name" value="NITRIC OXIDE SYNTHASE-RELATED"/>
    <property type="match status" value="1"/>
</dbReference>
<dbReference type="Pfam" id="PF00258">
    <property type="entry name" value="Flavodoxin_1"/>
    <property type="match status" value="1"/>
</dbReference>
<dbReference type="InterPro" id="IPR029039">
    <property type="entry name" value="Flavoprotein-like_sf"/>
</dbReference>
<keyword evidence="14" id="KW-1185">Reference proteome</keyword>
<evidence type="ECO:0000256" key="3">
    <source>
        <dbReference type="ARBA" id="ARBA00012604"/>
    </source>
</evidence>
<comment type="cofactor">
    <cofactor evidence="1">
        <name>FMN</name>
        <dbReference type="ChEBI" id="CHEBI:58210"/>
    </cofactor>
</comment>
<evidence type="ECO:0000256" key="9">
    <source>
        <dbReference type="ARBA" id="ARBA00023192"/>
    </source>
</evidence>